<feature type="domain" description="Pesticidal crystal protein Cry1Aa" evidence="1">
    <location>
        <begin position="402"/>
        <end position="457"/>
    </location>
</feature>
<protein>
    <recommendedName>
        <fullName evidence="5">Bacterial Ig domain-containing protein</fullName>
    </recommendedName>
</protein>
<evidence type="ECO:0008006" key="5">
    <source>
        <dbReference type="Google" id="ProtNLM"/>
    </source>
</evidence>
<dbReference type="Pfam" id="PF20622">
    <property type="entry name" value="Big_15"/>
    <property type="match status" value="4"/>
</dbReference>
<feature type="domain" description="Bacterial Ig" evidence="2">
    <location>
        <begin position="718"/>
        <end position="799"/>
    </location>
</feature>
<name>A0A7X0XZU4_9LIST</name>
<proteinExistence type="predicted"/>
<feature type="domain" description="Bacterial Ig" evidence="2">
    <location>
        <begin position="633"/>
        <end position="714"/>
    </location>
</feature>
<reference evidence="3 4" key="1">
    <citation type="submission" date="2020-03" db="EMBL/GenBank/DDBJ databases">
        <title>Soil Listeria distribution.</title>
        <authorList>
            <person name="Liao J."/>
            <person name="Wiedmann M."/>
        </authorList>
    </citation>
    <scope>NUCLEOTIDE SEQUENCE [LARGE SCALE GENOMIC DNA]</scope>
    <source>
        <strain evidence="3 4">FSL L7-0978</strain>
    </source>
</reference>
<accession>A0A7X0XZU4</accession>
<comment type="caution">
    <text evidence="3">The sequence shown here is derived from an EMBL/GenBank/DDBJ whole genome shotgun (WGS) entry which is preliminary data.</text>
</comment>
<dbReference type="Pfam" id="PF18449">
    <property type="entry name" value="Endotoxin_C2"/>
    <property type="match status" value="1"/>
</dbReference>
<dbReference type="EMBL" id="JAARVG010000017">
    <property type="protein sequence ID" value="MBC1794783.1"/>
    <property type="molecule type" value="Genomic_DNA"/>
</dbReference>
<feature type="domain" description="Bacterial Ig" evidence="2">
    <location>
        <begin position="803"/>
        <end position="885"/>
    </location>
</feature>
<sequence length="885" mass="96802">MTKKFTRIGRKMVAVSAIIMLFIGLMSTSAFSVYGQTVTNQTYAESLRKIGEAVANQDHTPLPERVTWKFKWLVFTDVTFNQANANPEHRTLSADDETYAKTIADDFKRVLEKTNPNILVDIDLEFYKTPIQVTTSDNDFILHESQIASILEEKVPYGAFDAIFALSDSPGGGGVTKPTYYSDITRGAGYCAVGLSNIFATNYPQHSKDREIEYSTDIALHEFCHLLNMANLIDSYPDVHGATKYNYSIDPKNGWMQFYLDFLTGNVVDPKTGKLTGVYPEMWRLTPSYMRENVLISGGVWGYRPNGAGNLTIDSLEKVYVPLDYTNLYGSPWFDFMFSTGADSIDSSKIKSNNTDVIQVLNFGNEIARIKPIGIGETNLDFPTKDGQYAYTKTIVIYDEGQATEAVNGLFEKDTIIKDSTDQGAIDKAQTLVDLLPTTITTKAELQKKIDTAKDALKNRNAITTPIISPVSEKDTRLTVTGLEGAQIAVVLPDGTIVSKTANAQGTATFFVTDLKAGDIITATQTKNGITSKQAAVTVTPDQSEVVKVTTEDFTIGKDSYIKGTYTGDVAKLAIEVNGTLLQKINVPNSPYQYYAKGKVTVATDQVYVITYDSNDNQLEKTKVDVKSPSKSTLTPNPFYIGKDNYVTGQLVGDITKFSLTVNGIEYTKINVTTAPDFKYYANNVIKNATDMVQINGYSATGNLLDSKPVTIANTETGKITSTEAFKIGKDSYITATYTGDITKAELQVNGTALQRIGVTNGTIKYYAKTNITNTADEVKLVTYNSAGQRADSKIITISSSTGKITANPVKIGDSYLTGTATGDIAKVALCVNGVTQTSVAFMQIDGIYKYYIKSLHLKPTDEVKIIGLDGRSNEIHTSDVTITN</sequence>
<dbReference type="Proteomes" id="UP000539064">
    <property type="component" value="Unassembled WGS sequence"/>
</dbReference>
<organism evidence="3 4">
    <name type="scientific">Listeria booriae</name>
    <dbReference type="NCBI Taxonomy" id="1552123"/>
    <lineage>
        <taxon>Bacteria</taxon>
        <taxon>Bacillati</taxon>
        <taxon>Bacillota</taxon>
        <taxon>Bacilli</taxon>
        <taxon>Bacillales</taxon>
        <taxon>Listeriaceae</taxon>
        <taxon>Listeria</taxon>
    </lineage>
</organism>
<evidence type="ECO:0000259" key="2">
    <source>
        <dbReference type="Pfam" id="PF20622"/>
    </source>
</evidence>
<feature type="domain" description="Bacterial Ig" evidence="2">
    <location>
        <begin position="548"/>
        <end position="627"/>
    </location>
</feature>
<dbReference type="RefSeq" id="WP_185492083.1">
    <property type="nucleotide sequence ID" value="NZ_JAARVC010000007.1"/>
</dbReference>
<dbReference type="InterPro" id="IPR046746">
    <property type="entry name" value="Big_15"/>
</dbReference>
<evidence type="ECO:0000259" key="1">
    <source>
        <dbReference type="Pfam" id="PF18449"/>
    </source>
</evidence>
<evidence type="ECO:0000313" key="4">
    <source>
        <dbReference type="Proteomes" id="UP000539064"/>
    </source>
</evidence>
<gene>
    <name evidence="3" type="ORF">HCA52_15215</name>
</gene>
<dbReference type="InterPro" id="IPR054544">
    <property type="entry name" value="Pest_crys_Cry1Aa_dom-IV"/>
</dbReference>
<evidence type="ECO:0000313" key="3">
    <source>
        <dbReference type="EMBL" id="MBC1794783.1"/>
    </source>
</evidence>
<dbReference type="AlphaFoldDB" id="A0A7X0XZU4"/>